<dbReference type="Proteomes" id="UP000798602">
    <property type="component" value="Unassembled WGS sequence"/>
</dbReference>
<dbReference type="InterPro" id="IPR043519">
    <property type="entry name" value="NT_sf"/>
</dbReference>
<dbReference type="InterPro" id="IPR045865">
    <property type="entry name" value="ACT-like_dom_sf"/>
</dbReference>
<dbReference type="SUPFAM" id="SSF81271">
    <property type="entry name" value="TGS-like"/>
    <property type="match status" value="1"/>
</dbReference>
<accession>A0ABW9Z9V8</accession>
<dbReference type="InterPro" id="IPR012676">
    <property type="entry name" value="TGS-like"/>
</dbReference>
<dbReference type="NCBIfam" id="TIGR00691">
    <property type="entry name" value="spoT_relA"/>
    <property type="match status" value="1"/>
</dbReference>
<evidence type="ECO:0000313" key="4">
    <source>
        <dbReference type="Proteomes" id="UP000798602"/>
    </source>
</evidence>
<dbReference type="Gene3D" id="1.10.3210.10">
    <property type="entry name" value="Hypothetical protein af1432"/>
    <property type="match status" value="1"/>
</dbReference>
<dbReference type="SUPFAM" id="SSF109604">
    <property type="entry name" value="HD-domain/PDEase-like"/>
    <property type="match status" value="1"/>
</dbReference>
<dbReference type="EMBL" id="JAABLM010000009">
    <property type="protein sequence ID" value="NBL65347.1"/>
    <property type="molecule type" value="Genomic_DNA"/>
</dbReference>
<dbReference type="InterPro" id="IPR004095">
    <property type="entry name" value="TGS"/>
</dbReference>
<dbReference type="InterPro" id="IPR004811">
    <property type="entry name" value="RelA/Spo_fam"/>
</dbReference>
<name>A0ABW9Z9V8_9FLAO</name>
<dbReference type="SUPFAM" id="SSF55021">
    <property type="entry name" value="ACT-like"/>
    <property type="match status" value="1"/>
</dbReference>
<dbReference type="PANTHER" id="PTHR21262">
    <property type="entry name" value="GUANOSINE-3',5'-BIS DIPHOSPHATE 3'-PYROPHOSPHOHYDROLASE"/>
    <property type="match status" value="1"/>
</dbReference>
<dbReference type="Pfam" id="PF13291">
    <property type="entry name" value="ACT_4"/>
    <property type="match status" value="1"/>
</dbReference>
<feature type="domain" description="TGS" evidence="2">
    <location>
        <begin position="403"/>
        <end position="464"/>
    </location>
</feature>
<dbReference type="Pfam" id="PF04607">
    <property type="entry name" value="RelA_SpoT"/>
    <property type="match status" value="1"/>
</dbReference>
<dbReference type="SUPFAM" id="SSF81301">
    <property type="entry name" value="Nucleotidyltransferase"/>
    <property type="match status" value="1"/>
</dbReference>
<evidence type="ECO:0000259" key="2">
    <source>
        <dbReference type="PROSITE" id="PS51880"/>
    </source>
</evidence>
<dbReference type="InterPro" id="IPR007685">
    <property type="entry name" value="RelA_SpoT"/>
</dbReference>
<organism evidence="3 4">
    <name type="scientific">Flavobacterium ichthyis</name>
    <dbReference type="NCBI Taxonomy" id="2698827"/>
    <lineage>
        <taxon>Bacteria</taxon>
        <taxon>Pseudomonadati</taxon>
        <taxon>Bacteroidota</taxon>
        <taxon>Flavobacteriia</taxon>
        <taxon>Flavobacteriales</taxon>
        <taxon>Flavobacteriaceae</taxon>
        <taxon>Flavobacterium</taxon>
    </lineage>
</organism>
<dbReference type="CDD" id="cd00077">
    <property type="entry name" value="HDc"/>
    <property type="match status" value="1"/>
</dbReference>
<dbReference type="Gene3D" id="3.30.460.10">
    <property type="entry name" value="Beta Polymerase, domain 2"/>
    <property type="match status" value="1"/>
</dbReference>
<proteinExistence type="inferred from homology"/>
<dbReference type="PANTHER" id="PTHR21262:SF31">
    <property type="entry name" value="GTP PYROPHOSPHOKINASE"/>
    <property type="match status" value="1"/>
</dbReference>
<sequence length="740" mass="84263">MTEIDLEQENKAIAREYKELLRISYQTLTEDDKKLIRKAFDVAVDAHKDQRRKSGEAYIFHPIAVAKIVASEIGLGATSIAAALMHDVVEDTPITVEDIERMFNPKIAKIVEGLTKMAQVKTDNEISIQAENFRKMLLTLNDDVRVILIKIADRLHNMQTMESMVDYKQAKIASETLYIYAPLAHRLGLYNIKNQLEDLGLKYTEPEVYNDIVSKIKETKEQQDAYIKSISDVLQESLDAENIEYTIKGRPKSIFSIRKKMLVQGVTFDEVYDKFALRIIYKANTQEEKFLAWKIYSIVTDHYRPSPSRLRDWISSPKSTGYEALHITVMGPKGRWVEIQVRSERMDEIAEKGYAAHYKYKQGGNEEHGLDTWLNLLKEALENSSTNNAVDFVEDFKLNLYSKEIYVFTPKGEIKSLPKGATSLDFAFSIHSEIGVKTRGTRVNGKLVPLNHVLNSGDQIEIITSPNQKPTPHWLDYVTTSRARTKIKNVLNENTKKLGEEGKELLTRKLRHLKITLNETVVNELVTYFKLKTSLDLFYRVGIGAIDNQQLKDFASQKSNSFMNFFKNRIRKTPTANPEVINKPELSQNYDMLVFGKEQDKLDYKLATCCNPIPGDDVFGFVTINEGIKVHKKDCPNAISLQSNYAYRIIPAKWIDSTQQEFKAILNITGMDSLGLTNELTKVISNNMHVNIQSISLSGDAGIFNGQVVVIVQNNTILKKLIENIKKIDGIDKVTRINKS</sequence>
<dbReference type="RefSeq" id="WP_166537169.1">
    <property type="nucleotide sequence ID" value="NZ_JAABLM010000009.1"/>
</dbReference>
<dbReference type="PROSITE" id="PS51880">
    <property type="entry name" value="TGS"/>
    <property type="match status" value="1"/>
</dbReference>
<evidence type="ECO:0000313" key="3">
    <source>
        <dbReference type="EMBL" id="NBL65347.1"/>
    </source>
</evidence>
<dbReference type="Pfam" id="PF02824">
    <property type="entry name" value="TGS"/>
    <property type="match status" value="1"/>
</dbReference>
<dbReference type="CDD" id="cd01668">
    <property type="entry name" value="TGS_RSH"/>
    <property type="match status" value="1"/>
</dbReference>
<dbReference type="Gene3D" id="3.10.20.30">
    <property type="match status" value="1"/>
</dbReference>
<evidence type="ECO:0000256" key="1">
    <source>
        <dbReference type="RuleBase" id="RU003847"/>
    </source>
</evidence>
<dbReference type="InterPro" id="IPR002912">
    <property type="entry name" value="ACT_dom"/>
</dbReference>
<gene>
    <name evidence="3" type="ORF">GV828_09075</name>
</gene>
<reference evidence="4" key="1">
    <citation type="submission" date="2020-01" db="EMBL/GenBank/DDBJ databases">
        <title>Sphingomonas sp. strain CSW-10.</title>
        <authorList>
            <person name="Chen W.-M."/>
        </authorList>
    </citation>
    <scope>NUCLEOTIDE SEQUENCE [LARGE SCALE GENOMIC DNA]</scope>
    <source>
        <strain evidence="4">NST-5</strain>
    </source>
</reference>
<comment type="function">
    <text evidence="1">In eubacteria ppGpp (guanosine 3'-diphosphate 5'-diphosphate) is a mediator of the stringent response that coordinates a variety of cellular activities in response to changes in nutritional abundance.</text>
</comment>
<dbReference type="InterPro" id="IPR003607">
    <property type="entry name" value="HD/PDEase_dom"/>
</dbReference>
<dbReference type="Gene3D" id="3.30.70.260">
    <property type="match status" value="1"/>
</dbReference>
<keyword evidence="4" id="KW-1185">Reference proteome</keyword>
<dbReference type="SMART" id="SM00471">
    <property type="entry name" value="HDc"/>
    <property type="match status" value="1"/>
</dbReference>
<dbReference type="Pfam" id="PF13328">
    <property type="entry name" value="HD_4"/>
    <property type="match status" value="1"/>
</dbReference>
<dbReference type="SMART" id="SM00954">
    <property type="entry name" value="RelA_SpoT"/>
    <property type="match status" value="1"/>
</dbReference>
<dbReference type="InterPro" id="IPR012675">
    <property type="entry name" value="Beta-grasp_dom_sf"/>
</dbReference>
<dbReference type="InterPro" id="IPR033655">
    <property type="entry name" value="TGS_RelA/SpoT"/>
</dbReference>
<comment type="similarity">
    <text evidence="1">Belongs to the relA/spoT family.</text>
</comment>
<comment type="caution">
    <text evidence="3">The sequence shown here is derived from an EMBL/GenBank/DDBJ whole genome shotgun (WGS) entry which is preliminary data.</text>
</comment>
<protein>
    <submittedName>
        <fullName evidence="3">RelA/SpoT family protein</fullName>
    </submittedName>
</protein>
<dbReference type="CDD" id="cd05399">
    <property type="entry name" value="NT_Rel-Spo_like"/>
    <property type="match status" value="1"/>
</dbReference>